<feature type="domain" description="Chromosomal replication initiator DnaA C-terminal" evidence="1">
    <location>
        <begin position="26"/>
        <end position="93"/>
    </location>
</feature>
<keyword evidence="3" id="KW-1185">Reference proteome</keyword>
<gene>
    <name evidence="2" type="ORF">DW352_10105</name>
</gene>
<name>A0A345ZV84_9HYPH</name>
<dbReference type="GO" id="GO:0005524">
    <property type="term" value="F:ATP binding"/>
    <property type="evidence" value="ECO:0007669"/>
    <property type="project" value="InterPro"/>
</dbReference>
<organism evidence="2 3">
    <name type="scientific">Pseudolabrys taiwanensis</name>
    <dbReference type="NCBI Taxonomy" id="331696"/>
    <lineage>
        <taxon>Bacteria</taxon>
        <taxon>Pseudomonadati</taxon>
        <taxon>Pseudomonadota</taxon>
        <taxon>Alphaproteobacteria</taxon>
        <taxon>Hyphomicrobiales</taxon>
        <taxon>Xanthobacteraceae</taxon>
        <taxon>Pseudolabrys</taxon>
    </lineage>
</organism>
<protein>
    <recommendedName>
        <fullName evidence="1">Chromosomal replication initiator DnaA C-terminal domain-containing protein</fullName>
    </recommendedName>
</protein>
<accession>A0A345ZV84</accession>
<dbReference type="GO" id="GO:0006275">
    <property type="term" value="P:regulation of DNA replication"/>
    <property type="evidence" value="ECO:0007669"/>
    <property type="project" value="InterPro"/>
</dbReference>
<evidence type="ECO:0000313" key="3">
    <source>
        <dbReference type="Proteomes" id="UP000254889"/>
    </source>
</evidence>
<reference evidence="2 3" key="1">
    <citation type="submission" date="2018-07" db="EMBL/GenBank/DDBJ databases">
        <authorList>
            <person name="Quirk P.G."/>
            <person name="Krulwich T.A."/>
        </authorList>
    </citation>
    <scope>NUCLEOTIDE SEQUENCE [LARGE SCALE GENOMIC DNA]</scope>
    <source>
        <strain evidence="2 3">CC-BB4</strain>
    </source>
</reference>
<dbReference type="KEGG" id="ptaw:DW352_10105"/>
<evidence type="ECO:0000259" key="1">
    <source>
        <dbReference type="SMART" id="SM00760"/>
    </source>
</evidence>
<dbReference type="SUPFAM" id="SSF48295">
    <property type="entry name" value="TrpR-like"/>
    <property type="match status" value="1"/>
</dbReference>
<dbReference type="InterPro" id="IPR013159">
    <property type="entry name" value="DnaA_C"/>
</dbReference>
<dbReference type="Proteomes" id="UP000254889">
    <property type="component" value="Chromosome"/>
</dbReference>
<dbReference type="GO" id="GO:0043565">
    <property type="term" value="F:sequence-specific DNA binding"/>
    <property type="evidence" value="ECO:0007669"/>
    <property type="project" value="InterPro"/>
</dbReference>
<dbReference type="Pfam" id="PF08299">
    <property type="entry name" value="Bac_DnaA_C"/>
    <property type="match status" value="1"/>
</dbReference>
<dbReference type="CDD" id="cd06571">
    <property type="entry name" value="Bac_DnaA_C"/>
    <property type="match status" value="1"/>
</dbReference>
<sequence>MTCLAVPTTSFFTRSAGPPPELACWRRVELAVALTMAVPLGQMRAATRSPVDAAYARQIAMYIGHAVLGLGFSAIGRLCGRDHKTVAYACRMVEQRRDDPAVDCMLNLLTDFCREMAESWA</sequence>
<dbReference type="GO" id="GO:0006270">
    <property type="term" value="P:DNA replication initiation"/>
    <property type="evidence" value="ECO:0007669"/>
    <property type="project" value="InterPro"/>
</dbReference>
<dbReference type="EMBL" id="CP031417">
    <property type="protein sequence ID" value="AXK80831.1"/>
    <property type="molecule type" value="Genomic_DNA"/>
</dbReference>
<evidence type="ECO:0000313" key="2">
    <source>
        <dbReference type="EMBL" id="AXK80831.1"/>
    </source>
</evidence>
<dbReference type="InterPro" id="IPR010921">
    <property type="entry name" value="Trp_repressor/repl_initiator"/>
</dbReference>
<dbReference type="Gene3D" id="1.10.1750.10">
    <property type="match status" value="1"/>
</dbReference>
<proteinExistence type="predicted"/>
<dbReference type="AlphaFoldDB" id="A0A345ZV84"/>
<dbReference type="OrthoDB" id="8480222at2"/>
<dbReference type="SMART" id="SM00760">
    <property type="entry name" value="Bac_DnaA_C"/>
    <property type="match status" value="1"/>
</dbReference>